<sequence>MSIDAGSARLRHFVGILCGCLHHVPFPVNVALEAKHCGEISVDSTHGHEIDYKDCSTASSLHIVGSNLSSLSAFGNLQKILQKGGDVALTISHNKNLIWEMNSLSSLREVVRNATLSAIPTIAIYDNPKLCIPQADVVRLKEAAGALANDNTFIQECREFGLLQSFFFITQNLDVLKPSNFGSSAPSLAFSQIS</sequence>
<dbReference type="AlphaFoldDB" id="A0A368G099"/>
<feature type="domain" description="Receptor L-domain" evidence="1">
    <location>
        <begin position="60"/>
        <end position="135"/>
    </location>
</feature>
<dbReference type="Proteomes" id="UP000252519">
    <property type="component" value="Unassembled WGS sequence"/>
</dbReference>
<organism evidence="2 3">
    <name type="scientific">Ancylostoma caninum</name>
    <name type="common">Dog hookworm</name>
    <dbReference type="NCBI Taxonomy" id="29170"/>
    <lineage>
        <taxon>Eukaryota</taxon>
        <taxon>Metazoa</taxon>
        <taxon>Ecdysozoa</taxon>
        <taxon>Nematoda</taxon>
        <taxon>Chromadorea</taxon>
        <taxon>Rhabditida</taxon>
        <taxon>Rhabditina</taxon>
        <taxon>Rhabditomorpha</taxon>
        <taxon>Strongyloidea</taxon>
        <taxon>Ancylostomatidae</taxon>
        <taxon>Ancylostomatinae</taxon>
        <taxon>Ancylostoma</taxon>
    </lineage>
</organism>
<dbReference type="OrthoDB" id="5874299at2759"/>
<name>A0A368G099_ANCCA</name>
<keyword evidence="3" id="KW-1185">Reference proteome</keyword>
<evidence type="ECO:0000313" key="2">
    <source>
        <dbReference type="EMBL" id="RCN35997.1"/>
    </source>
</evidence>
<gene>
    <name evidence="2" type="ORF">ANCCAN_18142</name>
</gene>
<proteinExistence type="predicted"/>
<comment type="caution">
    <text evidence="2">The sequence shown here is derived from an EMBL/GenBank/DDBJ whole genome shotgun (WGS) entry which is preliminary data.</text>
</comment>
<dbReference type="InterPro" id="IPR000494">
    <property type="entry name" value="Rcpt_L-dom"/>
</dbReference>
<evidence type="ECO:0000313" key="3">
    <source>
        <dbReference type="Proteomes" id="UP000252519"/>
    </source>
</evidence>
<dbReference type="InterPro" id="IPR036941">
    <property type="entry name" value="Rcpt_L-dom_sf"/>
</dbReference>
<reference evidence="2 3" key="1">
    <citation type="submission" date="2014-10" db="EMBL/GenBank/DDBJ databases">
        <title>Draft genome of the hookworm Ancylostoma caninum.</title>
        <authorList>
            <person name="Mitreva M."/>
        </authorList>
    </citation>
    <scope>NUCLEOTIDE SEQUENCE [LARGE SCALE GENOMIC DNA]</scope>
    <source>
        <strain evidence="2 3">Baltimore</strain>
    </source>
</reference>
<accession>A0A368G099</accession>
<dbReference type="SUPFAM" id="SSF52058">
    <property type="entry name" value="L domain-like"/>
    <property type="match status" value="1"/>
</dbReference>
<evidence type="ECO:0000259" key="1">
    <source>
        <dbReference type="Pfam" id="PF01030"/>
    </source>
</evidence>
<dbReference type="Pfam" id="PF01030">
    <property type="entry name" value="Recep_L_domain"/>
    <property type="match status" value="1"/>
</dbReference>
<protein>
    <recommendedName>
        <fullName evidence="1">Receptor L-domain domain-containing protein</fullName>
    </recommendedName>
</protein>
<dbReference type="Gene3D" id="3.80.20.20">
    <property type="entry name" value="Receptor L-domain"/>
    <property type="match status" value="1"/>
</dbReference>
<dbReference type="EMBL" id="JOJR01000602">
    <property type="protein sequence ID" value="RCN35997.1"/>
    <property type="molecule type" value="Genomic_DNA"/>
</dbReference>